<dbReference type="PANTHER" id="PTHR23421">
    <property type="entry name" value="BETA-GALACTOSIDASE RELATED"/>
    <property type="match status" value="1"/>
</dbReference>
<proteinExistence type="predicted"/>
<evidence type="ECO:0000313" key="3">
    <source>
        <dbReference type="Proteomes" id="UP001202328"/>
    </source>
</evidence>
<reference evidence="2" key="1">
    <citation type="submission" date="2022-04" db="EMBL/GenBank/DDBJ databases">
        <title>A functionally conserved STORR gene fusion in Papaver species that diverged 16.8 million years ago.</title>
        <authorList>
            <person name="Catania T."/>
        </authorList>
    </citation>
    <scope>NUCLEOTIDE SEQUENCE</scope>
    <source>
        <strain evidence="2">S-188037</strain>
    </source>
</reference>
<dbReference type="AlphaFoldDB" id="A0AAD4SL21"/>
<comment type="caution">
    <text evidence="2">The sequence shown here is derived from an EMBL/GenBank/DDBJ whole genome shotgun (WGS) entry which is preliminary data.</text>
</comment>
<accession>A0AAD4SL21</accession>
<dbReference type="InterPro" id="IPR001944">
    <property type="entry name" value="Glycoside_Hdrlase_35"/>
</dbReference>
<feature type="domain" description="Beta-galactosidase beta-sandwich" evidence="1">
    <location>
        <begin position="41"/>
        <end position="96"/>
    </location>
</feature>
<dbReference type="GO" id="GO:0004553">
    <property type="term" value="F:hydrolase activity, hydrolyzing O-glycosyl compounds"/>
    <property type="evidence" value="ECO:0007669"/>
    <property type="project" value="InterPro"/>
</dbReference>
<evidence type="ECO:0000313" key="2">
    <source>
        <dbReference type="EMBL" id="KAI3910133.1"/>
    </source>
</evidence>
<dbReference type="InterPro" id="IPR041392">
    <property type="entry name" value="GHD"/>
</dbReference>
<dbReference type="GO" id="GO:0005975">
    <property type="term" value="P:carbohydrate metabolic process"/>
    <property type="evidence" value="ECO:0007669"/>
    <property type="project" value="InterPro"/>
</dbReference>
<dbReference type="Proteomes" id="UP001202328">
    <property type="component" value="Unassembled WGS sequence"/>
</dbReference>
<evidence type="ECO:0000259" key="1">
    <source>
        <dbReference type="Pfam" id="PF17834"/>
    </source>
</evidence>
<sequence length="101" mass="11249">MGLPRDPKYSHLRDLHKAIKLCEPALVYSKPIKIVLGSKQEAYVFNYQAGGCAAFLANNDANSDVTVSVRGFNYHLPPWSISILPDCKNTVFNTARARIQL</sequence>
<protein>
    <recommendedName>
        <fullName evidence="1">Beta-galactosidase beta-sandwich domain-containing protein</fullName>
    </recommendedName>
</protein>
<dbReference type="Pfam" id="PF17834">
    <property type="entry name" value="GHD"/>
    <property type="match status" value="1"/>
</dbReference>
<name>A0AAD4SL21_9MAGN</name>
<dbReference type="EMBL" id="JAJJMB010010276">
    <property type="protein sequence ID" value="KAI3910133.1"/>
    <property type="molecule type" value="Genomic_DNA"/>
</dbReference>
<organism evidence="2 3">
    <name type="scientific">Papaver atlanticum</name>
    <dbReference type="NCBI Taxonomy" id="357466"/>
    <lineage>
        <taxon>Eukaryota</taxon>
        <taxon>Viridiplantae</taxon>
        <taxon>Streptophyta</taxon>
        <taxon>Embryophyta</taxon>
        <taxon>Tracheophyta</taxon>
        <taxon>Spermatophyta</taxon>
        <taxon>Magnoliopsida</taxon>
        <taxon>Ranunculales</taxon>
        <taxon>Papaveraceae</taxon>
        <taxon>Papaveroideae</taxon>
        <taxon>Papaver</taxon>
    </lineage>
</organism>
<keyword evidence="3" id="KW-1185">Reference proteome</keyword>
<gene>
    <name evidence="2" type="ORF">MKW98_014518</name>
</gene>